<evidence type="ECO:0000313" key="2">
    <source>
        <dbReference type="EMBL" id="PPQ94494.1"/>
    </source>
</evidence>
<proteinExistence type="predicted"/>
<reference evidence="2 3" key="1">
    <citation type="journal article" date="2018" name="Evol. Lett.">
        <title>Horizontal gene cluster transfer increased hallucinogenic mushroom diversity.</title>
        <authorList>
            <person name="Reynolds H.T."/>
            <person name="Vijayakumar V."/>
            <person name="Gluck-Thaler E."/>
            <person name="Korotkin H.B."/>
            <person name="Matheny P.B."/>
            <person name="Slot J.C."/>
        </authorList>
    </citation>
    <scope>NUCLEOTIDE SEQUENCE [LARGE SCALE GENOMIC DNA]</scope>
    <source>
        <strain evidence="2 3">2631</strain>
    </source>
</reference>
<dbReference type="AlphaFoldDB" id="A0A409XUY4"/>
<organism evidence="2 3">
    <name type="scientific">Psilocybe cyanescens</name>
    <dbReference type="NCBI Taxonomy" id="93625"/>
    <lineage>
        <taxon>Eukaryota</taxon>
        <taxon>Fungi</taxon>
        <taxon>Dikarya</taxon>
        <taxon>Basidiomycota</taxon>
        <taxon>Agaricomycotina</taxon>
        <taxon>Agaricomycetes</taxon>
        <taxon>Agaricomycetidae</taxon>
        <taxon>Agaricales</taxon>
        <taxon>Agaricineae</taxon>
        <taxon>Strophariaceae</taxon>
        <taxon>Psilocybe</taxon>
    </lineage>
</organism>
<gene>
    <name evidence="2" type="ORF">CVT25_013806</name>
</gene>
<dbReference type="InParanoid" id="A0A409XUY4"/>
<feature type="transmembrane region" description="Helical" evidence="1">
    <location>
        <begin position="62"/>
        <end position="84"/>
    </location>
</feature>
<evidence type="ECO:0000313" key="3">
    <source>
        <dbReference type="Proteomes" id="UP000283269"/>
    </source>
</evidence>
<keyword evidence="1" id="KW-0472">Membrane</keyword>
<dbReference type="EMBL" id="NHYD01000329">
    <property type="protein sequence ID" value="PPQ94494.1"/>
    <property type="molecule type" value="Genomic_DNA"/>
</dbReference>
<name>A0A409XUY4_PSICY</name>
<dbReference type="Proteomes" id="UP000283269">
    <property type="component" value="Unassembled WGS sequence"/>
</dbReference>
<keyword evidence="1" id="KW-0812">Transmembrane</keyword>
<sequence length="107" mass="12241">MKYEFVEKFQCPSIQSGYDLTTVRCDYSIARGSVHLVPTAAAEWLRLAAMATHKWTSALDSFILVTYFATMSLIMEIIILGWLVNIWSPFGRGRLWSPKTYDTKEVV</sequence>
<protein>
    <submittedName>
        <fullName evidence="2">Uncharacterized protein</fullName>
    </submittedName>
</protein>
<keyword evidence="1" id="KW-1133">Transmembrane helix</keyword>
<evidence type="ECO:0000256" key="1">
    <source>
        <dbReference type="SAM" id="Phobius"/>
    </source>
</evidence>
<keyword evidence="3" id="KW-1185">Reference proteome</keyword>
<accession>A0A409XUY4</accession>
<comment type="caution">
    <text evidence="2">The sequence shown here is derived from an EMBL/GenBank/DDBJ whole genome shotgun (WGS) entry which is preliminary data.</text>
</comment>